<evidence type="ECO:0000313" key="2">
    <source>
        <dbReference type="Proteomes" id="UP000195221"/>
    </source>
</evidence>
<proteinExistence type="predicted"/>
<name>A0A242M3F1_CABSO</name>
<reference evidence="1 2" key="1">
    <citation type="submission" date="2017-03" db="EMBL/GenBank/DDBJ databases">
        <title>Genome analysis of strain PAMC 26577.</title>
        <authorList>
            <person name="Oh H.-M."/>
            <person name="Yang J.-A."/>
        </authorList>
    </citation>
    <scope>NUCLEOTIDE SEQUENCE [LARGE SCALE GENOMIC DNA]</scope>
    <source>
        <strain evidence="1 2">PAMC 26577</strain>
    </source>
</reference>
<gene>
    <name evidence="1" type="ORF">PAMC26577_38950</name>
</gene>
<evidence type="ECO:0000313" key="1">
    <source>
        <dbReference type="EMBL" id="OTP65711.1"/>
    </source>
</evidence>
<dbReference type="AlphaFoldDB" id="A0A242M3F1"/>
<comment type="caution">
    <text evidence="1">The sequence shown here is derived from an EMBL/GenBank/DDBJ whole genome shotgun (WGS) entry which is preliminary data.</text>
</comment>
<dbReference type="EMBL" id="NBTZ01000174">
    <property type="protein sequence ID" value="OTP65711.1"/>
    <property type="molecule type" value="Genomic_DNA"/>
</dbReference>
<protein>
    <submittedName>
        <fullName evidence="1">Uncharacterized protein</fullName>
    </submittedName>
</protein>
<sequence length="157" mass="17916">MKLAMSIMAAEERGRRLSEIIHSALDTKEIQAAIDAEPIDAHTLLTLVIIERDKEAGELEKRIAEQMSEQGRQLAHMLHANTPHARIKPDVIKFYENHAGEMKTDGRPRFETKVSFVREVAKKYEDIVSDPDTIAKWIAESTFKVPHWRTRAASKKT</sequence>
<dbReference type="Proteomes" id="UP000195221">
    <property type="component" value="Unassembled WGS sequence"/>
</dbReference>
<organism evidence="1 2">
    <name type="scientific">Caballeronia sordidicola</name>
    <name type="common">Burkholderia sordidicola</name>
    <dbReference type="NCBI Taxonomy" id="196367"/>
    <lineage>
        <taxon>Bacteria</taxon>
        <taxon>Pseudomonadati</taxon>
        <taxon>Pseudomonadota</taxon>
        <taxon>Betaproteobacteria</taxon>
        <taxon>Burkholderiales</taxon>
        <taxon>Burkholderiaceae</taxon>
        <taxon>Caballeronia</taxon>
    </lineage>
</organism>
<accession>A0A242M3F1</accession>